<comment type="caution">
    <text evidence="1">The sequence shown here is derived from an EMBL/GenBank/DDBJ whole genome shotgun (WGS) entry which is preliminary data.</text>
</comment>
<dbReference type="eggNOG" id="ENOG50315UG">
    <property type="taxonomic scope" value="Bacteria"/>
</dbReference>
<organism evidence="1 2">
    <name type="scientific">Salipiger bermudensis (strain DSM 26914 / JCM 13377 / KCTC 12554 / HTCC2601)</name>
    <name type="common">Pelagibaca bermudensis</name>
    <dbReference type="NCBI Taxonomy" id="314265"/>
    <lineage>
        <taxon>Bacteria</taxon>
        <taxon>Pseudomonadati</taxon>
        <taxon>Pseudomonadota</taxon>
        <taxon>Alphaproteobacteria</taxon>
        <taxon>Rhodobacterales</taxon>
        <taxon>Roseobacteraceae</taxon>
        <taxon>Salipiger</taxon>
    </lineage>
</organism>
<dbReference type="HOGENOM" id="CLU_103320_2_0_5"/>
<protein>
    <recommendedName>
        <fullName evidence="3">Lipoprotein</fullName>
    </recommendedName>
</protein>
<evidence type="ECO:0000313" key="2">
    <source>
        <dbReference type="Proteomes" id="UP000006230"/>
    </source>
</evidence>
<accession>Q0FHY6</accession>
<keyword evidence="2" id="KW-1185">Reference proteome</keyword>
<evidence type="ECO:0008006" key="3">
    <source>
        <dbReference type="Google" id="ProtNLM"/>
    </source>
</evidence>
<dbReference type="Proteomes" id="UP000006230">
    <property type="component" value="Unassembled WGS sequence"/>
</dbReference>
<dbReference type="EMBL" id="AATQ01000065">
    <property type="protein sequence ID" value="EAU43817.1"/>
    <property type="molecule type" value="Genomic_DNA"/>
</dbReference>
<dbReference type="PROSITE" id="PS51257">
    <property type="entry name" value="PROKAR_LIPOPROTEIN"/>
    <property type="match status" value="1"/>
</dbReference>
<name>Q0FHY6_SALBH</name>
<gene>
    <name evidence="1" type="ORF">R2601_16750</name>
</gene>
<reference evidence="1 2" key="1">
    <citation type="journal article" date="2010" name="J. Bacteriol.">
        <title>Genome sequences of Pelagibaca bermudensis HTCC2601T and Maritimibacter alkaliphilus HTCC2654T, the type strains of two marine Roseobacter genera.</title>
        <authorList>
            <person name="Thrash J.C."/>
            <person name="Cho J.C."/>
            <person name="Ferriera S."/>
            <person name="Johnson J."/>
            <person name="Vergin K.L."/>
            <person name="Giovannoni S.J."/>
        </authorList>
    </citation>
    <scope>NUCLEOTIDE SEQUENCE [LARGE SCALE GENOMIC DNA]</scope>
    <source>
        <strain evidence="2">DSM 26914 / JCM 13377 / KCTC 12554 / HTCC2601</strain>
    </source>
</reference>
<dbReference type="STRING" id="314265.R2601_16750"/>
<sequence length="173" mass="18380">MRTATGAILTGGLLLLSGCGTVNSWFDGQGSDTRNVPPGNAETSQEIIEQEIYGREGQPDSTIWDIFGAREDAGKVGAVNRYIWNASLDVLDFLPVDSVDPFTGVITTGYGTPPGGGGTYRATIYISDPALDARSLNVALMTRSGPVDGATMRAVEDAILTRARQLRARDNDL</sequence>
<dbReference type="AlphaFoldDB" id="Q0FHY6"/>
<proteinExistence type="predicted"/>
<evidence type="ECO:0000313" key="1">
    <source>
        <dbReference type="EMBL" id="EAU43817.1"/>
    </source>
</evidence>
<dbReference type="Pfam" id="PF12100">
    <property type="entry name" value="DUF3576"/>
    <property type="match status" value="1"/>
</dbReference>
<dbReference type="InterPro" id="IPR021959">
    <property type="entry name" value="DUF3576"/>
</dbReference>